<evidence type="ECO:0000256" key="1">
    <source>
        <dbReference type="SAM" id="MobiDB-lite"/>
    </source>
</evidence>
<organism evidence="2 3">
    <name type="scientific">Pristionchus fissidentatus</name>
    <dbReference type="NCBI Taxonomy" id="1538716"/>
    <lineage>
        <taxon>Eukaryota</taxon>
        <taxon>Metazoa</taxon>
        <taxon>Ecdysozoa</taxon>
        <taxon>Nematoda</taxon>
        <taxon>Chromadorea</taxon>
        <taxon>Rhabditida</taxon>
        <taxon>Rhabditina</taxon>
        <taxon>Diplogasteromorpha</taxon>
        <taxon>Diplogasteroidea</taxon>
        <taxon>Neodiplogasteridae</taxon>
        <taxon>Pristionchus</taxon>
    </lineage>
</organism>
<evidence type="ECO:0000313" key="2">
    <source>
        <dbReference type="EMBL" id="GMT20596.1"/>
    </source>
</evidence>
<keyword evidence="3" id="KW-1185">Reference proteome</keyword>
<evidence type="ECO:0000313" key="3">
    <source>
        <dbReference type="Proteomes" id="UP001432322"/>
    </source>
</evidence>
<name>A0AAV5VLW7_9BILA</name>
<comment type="caution">
    <text evidence="2">The sequence shown here is derived from an EMBL/GenBank/DDBJ whole genome shotgun (WGS) entry which is preliminary data.</text>
</comment>
<proteinExistence type="predicted"/>
<gene>
    <name evidence="2" type="ORF">PFISCL1PPCAC_11893</name>
</gene>
<feature type="compositionally biased region" description="Basic and acidic residues" evidence="1">
    <location>
        <begin position="28"/>
        <end position="67"/>
    </location>
</feature>
<dbReference type="AlphaFoldDB" id="A0AAV5VLW7"/>
<dbReference type="Proteomes" id="UP001432322">
    <property type="component" value="Unassembled WGS sequence"/>
</dbReference>
<protein>
    <submittedName>
        <fullName evidence="2">Uncharacterized protein</fullName>
    </submittedName>
</protein>
<reference evidence="2" key="1">
    <citation type="submission" date="2023-10" db="EMBL/GenBank/DDBJ databases">
        <title>Genome assembly of Pristionchus species.</title>
        <authorList>
            <person name="Yoshida K."/>
            <person name="Sommer R.J."/>
        </authorList>
    </citation>
    <scope>NUCLEOTIDE SEQUENCE</scope>
    <source>
        <strain evidence="2">RS5133</strain>
    </source>
</reference>
<accession>A0AAV5VLW7</accession>
<sequence>MIITTLVSICILYIFKRLITYFCTAREDNEEKSSKPAAENVKDRRELSEEKSVGMAERGELRDKQEFGEEITQNITDAGSIEEMVEKECEIADAEKKKEIREITLLMDEKIATLTCSSNLKSPNPQS</sequence>
<dbReference type="EMBL" id="BTSY01000003">
    <property type="protein sequence ID" value="GMT20596.1"/>
    <property type="molecule type" value="Genomic_DNA"/>
</dbReference>
<feature type="non-terminal residue" evidence="2">
    <location>
        <position position="127"/>
    </location>
</feature>
<feature type="region of interest" description="Disordered" evidence="1">
    <location>
        <begin position="28"/>
        <end position="69"/>
    </location>
</feature>